<organism evidence="1 2">
    <name type="scientific">Zalaria obscura</name>
    <dbReference type="NCBI Taxonomy" id="2024903"/>
    <lineage>
        <taxon>Eukaryota</taxon>
        <taxon>Fungi</taxon>
        <taxon>Dikarya</taxon>
        <taxon>Ascomycota</taxon>
        <taxon>Pezizomycotina</taxon>
        <taxon>Dothideomycetes</taxon>
        <taxon>Dothideomycetidae</taxon>
        <taxon>Dothideales</taxon>
        <taxon>Zalariaceae</taxon>
        <taxon>Zalaria</taxon>
    </lineage>
</organism>
<dbReference type="EMBL" id="JAMKPW020000042">
    <property type="protein sequence ID" value="KAK8195865.1"/>
    <property type="molecule type" value="Genomic_DNA"/>
</dbReference>
<evidence type="ECO:0000313" key="1">
    <source>
        <dbReference type="EMBL" id="KAK8195865.1"/>
    </source>
</evidence>
<accession>A0ACC3S4V8</accession>
<keyword evidence="2" id="KW-1185">Reference proteome</keyword>
<evidence type="ECO:0000313" key="2">
    <source>
        <dbReference type="Proteomes" id="UP001320706"/>
    </source>
</evidence>
<sequence length="764" mass="84151">MIAIEAGYIELATLLVNKGNAACLDIGRNNFFRGDKVRPLIAAIERGYHELAALLIAKGADVHCGRESSSTGETTTPLTAAFESGDFALAALLVERGAERTPSLRSQMGEAPVLAWKDEIFSFGEICSRIRRASYKSSYRWLANDISPCVERPLRKAIDTVRNCVKGQPPKDVADMLLLAALGSAARDANPSLGRNIAREDLEQDMARWRHLLRSNTTAIQAYEHIILQVWGIDLQKVQSRDDRDNEALNSLLDLLEPVISGAKKLQHDYSTSNRRQRSLKFYRYMWQEQRQAVNSVSQLSTQELDNQPYHDTGWCKNSTDRGGSKEKENAQHIRVDHSVSPIERGADQPKLLTLDMAKVDVGSRSVSRQFTAVWLMAGAILACILAFLLAGLGISLKSQQNILNRISEGHIAGVGELVNDMLSEQAMDIPENVQMELSKWKFSYTVLFVYRLWETILGIPSGRCILPADRAIVTVSEAVAGASYTMQASTGVGNSFHGGNVSSSNPQDTLSSAVLVSPSHYVISGGDNDTLYLTSPTHSSPSGNYPDTPLPYSATDQAMKNAKEPLQAYHGVQGLNDRSFGFHAAESDSEDPNDFDTSNFTAANEWASAELCQSTLSSYPEARASSTVETTKLPALDQPPCLPSQSPISPSCQPSNSTPQLLSGIHTAQTKRKSPSRQQKQCTICQGIFSSSSSLGKHIRTHHQGKGIDNRCTHAQCIHEGDGFYPCQKRYRDLDSLRTHWRRDHDSCRTCEPSSTYKKRKTD</sequence>
<comment type="caution">
    <text evidence="1">The sequence shown here is derived from an EMBL/GenBank/DDBJ whole genome shotgun (WGS) entry which is preliminary data.</text>
</comment>
<protein>
    <submittedName>
        <fullName evidence="1">Uncharacterized protein</fullName>
    </submittedName>
</protein>
<reference evidence="1" key="1">
    <citation type="submission" date="2024-02" db="EMBL/GenBank/DDBJ databases">
        <title>Metagenome Assembled Genome of Zalaria obscura JY119.</title>
        <authorList>
            <person name="Vighnesh L."/>
            <person name="Jagadeeshwari U."/>
            <person name="Venkata Ramana C."/>
            <person name="Sasikala C."/>
        </authorList>
    </citation>
    <scope>NUCLEOTIDE SEQUENCE</scope>
    <source>
        <strain evidence="1">JY119</strain>
    </source>
</reference>
<name>A0ACC3S4V8_9PEZI</name>
<gene>
    <name evidence="1" type="ORF">M8818_007016</name>
</gene>
<proteinExistence type="predicted"/>
<dbReference type="Proteomes" id="UP001320706">
    <property type="component" value="Unassembled WGS sequence"/>
</dbReference>